<dbReference type="Gene3D" id="3.30.1490.20">
    <property type="entry name" value="ATP-grasp fold, A domain"/>
    <property type="match status" value="1"/>
</dbReference>
<evidence type="ECO:0000256" key="11">
    <source>
        <dbReference type="ARBA" id="ARBA00022984"/>
    </source>
</evidence>
<dbReference type="Gene3D" id="3.40.50.20">
    <property type="match status" value="1"/>
</dbReference>
<evidence type="ECO:0000313" key="18">
    <source>
        <dbReference type="Proteomes" id="UP001162891"/>
    </source>
</evidence>
<reference evidence="18" key="1">
    <citation type="journal article" date="2022" name="Int. J. Syst. Evol. Microbiol.">
        <title>Anaeromyxobacter oryzae sp. nov., Anaeromyxobacter diazotrophicus sp. nov. and Anaeromyxobacter paludicola sp. nov., isolated from paddy soils.</title>
        <authorList>
            <person name="Itoh H."/>
            <person name="Xu Z."/>
            <person name="Mise K."/>
            <person name="Masuda Y."/>
            <person name="Ushijima N."/>
            <person name="Hayakawa C."/>
            <person name="Shiratori Y."/>
            <person name="Senoo K."/>
        </authorList>
    </citation>
    <scope>NUCLEOTIDE SEQUENCE [LARGE SCALE GENOMIC DNA]</scope>
    <source>
        <strain evidence="18">Red232</strain>
    </source>
</reference>
<dbReference type="InterPro" id="IPR011761">
    <property type="entry name" value="ATP-grasp"/>
</dbReference>
<evidence type="ECO:0000256" key="15">
    <source>
        <dbReference type="PROSITE-ProRule" id="PRU00409"/>
    </source>
</evidence>
<sequence>MPRWTGRKVAVLYGGRSTERDVSLRTGAACADALRQKGYDVTLVDVDVDVAGRLRDAKAEVAFIALHGRWGEDGCIQGLLEAMGIPYTGSGVLASAVGMDKVVAKVLFRTLGIPVIEYVVFPPGKAAAITVADLPFGLPCVVKPSGEGSSVGVHLVKDAGALAAACKDAASFKGDVIVERYVKGKEIQVAVLDGKALGAIEVVPANEFYDYAAKYTAGTTQYFYPARIPPDHARIVMDAAEQAHRGLGCAGVTRTDFILTADGTPYILEVNTLPGMTATSLVPKIAAGNGIPFPDLCERLLDGAGLKA</sequence>
<dbReference type="RefSeq" id="WP_248360379.1">
    <property type="nucleotide sequence ID" value="NZ_AP025591.1"/>
</dbReference>
<evidence type="ECO:0000256" key="4">
    <source>
        <dbReference type="ARBA" id="ARBA00010871"/>
    </source>
</evidence>
<keyword evidence="12 14" id="KW-0961">Cell wall biogenesis/degradation</keyword>
<keyword evidence="9 15" id="KW-0067">ATP-binding</keyword>
<comment type="function">
    <text evidence="14">Cell wall formation.</text>
</comment>
<proteinExistence type="inferred from homology"/>
<evidence type="ECO:0000256" key="7">
    <source>
        <dbReference type="ARBA" id="ARBA00022598"/>
    </source>
</evidence>
<evidence type="ECO:0000256" key="9">
    <source>
        <dbReference type="ARBA" id="ARBA00022840"/>
    </source>
</evidence>
<dbReference type="Gene3D" id="3.30.470.20">
    <property type="entry name" value="ATP-grasp fold, B domain"/>
    <property type="match status" value="1"/>
</dbReference>
<dbReference type="EMBL" id="AP025591">
    <property type="protein sequence ID" value="BDG02691.1"/>
    <property type="molecule type" value="Genomic_DNA"/>
</dbReference>
<dbReference type="InterPro" id="IPR011127">
    <property type="entry name" value="Dala_Dala_lig_N"/>
</dbReference>
<accession>A0ABN6MNU1</accession>
<dbReference type="SUPFAM" id="SSF52440">
    <property type="entry name" value="PreATP-grasp domain"/>
    <property type="match status" value="1"/>
</dbReference>
<dbReference type="PROSITE" id="PS00844">
    <property type="entry name" value="DALA_DALA_LIGASE_2"/>
    <property type="match status" value="1"/>
</dbReference>
<dbReference type="EC" id="6.3.2.4" evidence="5 14"/>
<evidence type="ECO:0000256" key="12">
    <source>
        <dbReference type="ARBA" id="ARBA00023316"/>
    </source>
</evidence>
<evidence type="ECO:0000256" key="3">
    <source>
        <dbReference type="ARBA" id="ARBA00004496"/>
    </source>
</evidence>
<evidence type="ECO:0000256" key="10">
    <source>
        <dbReference type="ARBA" id="ARBA00022960"/>
    </source>
</evidence>
<dbReference type="InterPro" id="IPR005905">
    <property type="entry name" value="D_ala_D_ala"/>
</dbReference>
<dbReference type="HAMAP" id="MF_00047">
    <property type="entry name" value="Dala_Dala_lig"/>
    <property type="match status" value="1"/>
</dbReference>
<evidence type="ECO:0000256" key="1">
    <source>
        <dbReference type="ARBA" id="ARBA00001936"/>
    </source>
</evidence>
<dbReference type="InterPro" id="IPR013815">
    <property type="entry name" value="ATP_grasp_subdomain_1"/>
</dbReference>
<dbReference type="NCBIfam" id="TIGR01205">
    <property type="entry name" value="D_ala_D_alaTIGR"/>
    <property type="match status" value="1"/>
</dbReference>
<dbReference type="PROSITE" id="PS00843">
    <property type="entry name" value="DALA_DALA_LIGASE_1"/>
    <property type="match status" value="1"/>
</dbReference>
<evidence type="ECO:0000313" key="17">
    <source>
        <dbReference type="EMBL" id="BDG02691.1"/>
    </source>
</evidence>
<evidence type="ECO:0000256" key="14">
    <source>
        <dbReference type="HAMAP-Rule" id="MF_00047"/>
    </source>
</evidence>
<evidence type="ECO:0000256" key="8">
    <source>
        <dbReference type="ARBA" id="ARBA00022741"/>
    </source>
</evidence>
<dbReference type="PIRSF" id="PIRSF039102">
    <property type="entry name" value="Ddl/VanB"/>
    <property type="match status" value="1"/>
</dbReference>
<dbReference type="GO" id="GO:0016874">
    <property type="term" value="F:ligase activity"/>
    <property type="evidence" value="ECO:0007669"/>
    <property type="project" value="UniProtKB-KW"/>
</dbReference>
<keyword evidence="8 15" id="KW-0547">Nucleotide-binding</keyword>
<comment type="cofactor">
    <cofactor evidence="2">
        <name>Mg(2+)</name>
        <dbReference type="ChEBI" id="CHEBI:18420"/>
    </cofactor>
</comment>
<feature type="domain" description="ATP-grasp" evidence="16">
    <location>
        <begin position="105"/>
        <end position="302"/>
    </location>
</feature>
<evidence type="ECO:0000256" key="6">
    <source>
        <dbReference type="ARBA" id="ARBA00022490"/>
    </source>
</evidence>
<gene>
    <name evidence="14 17" type="primary">ddl</name>
    <name evidence="17" type="ORF">AMOR_16870</name>
</gene>
<comment type="cofactor">
    <cofactor evidence="1">
        <name>Mn(2+)</name>
        <dbReference type="ChEBI" id="CHEBI:29035"/>
    </cofactor>
</comment>
<evidence type="ECO:0000256" key="13">
    <source>
        <dbReference type="ARBA" id="ARBA00047614"/>
    </source>
</evidence>
<keyword evidence="10 14" id="KW-0133">Cell shape</keyword>
<dbReference type="Pfam" id="PF01820">
    <property type="entry name" value="Dala_Dala_lig_N"/>
    <property type="match status" value="2"/>
</dbReference>
<dbReference type="PANTHER" id="PTHR23132:SF23">
    <property type="entry name" value="D-ALANINE--D-ALANINE LIGASE B"/>
    <property type="match status" value="1"/>
</dbReference>
<dbReference type="InterPro" id="IPR000291">
    <property type="entry name" value="D-Ala_lig_Van_CS"/>
</dbReference>
<comment type="similarity">
    <text evidence="4 14">Belongs to the D-alanine--D-alanine ligase family.</text>
</comment>
<protein>
    <recommendedName>
        <fullName evidence="5 14">D-alanine--D-alanine ligase</fullName>
        <ecNumber evidence="5 14">6.3.2.4</ecNumber>
    </recommendedName>
    <alternativeName>
        <fullName evidence="14">D-Ala-D-Ala ligase</fullName>
    </alternativeName>
    <alternativeName>
        <fullName evidence="14">D-alanylalanine synthetase</fullName>
    </alternativeName>
</protein>
<dbReference type="Pfam" id="PF07478">
    <property type="entry name" value="Dala_Dala_lig_C"/>
    <property type="match status" value="1"/>
</dbReference>
<keyword evidence="7 14" id="KW-0436">Ligase</keyword>
<comment type="subcellular location">
    <subcellularLocation>
        <location evidence="3 14">Cytoplasm</location>
    </subcellularLocation>
</comment>
<name>A0ABN6MNU1_9BACT</name>
<evidence type="ECO:0000256" key="5">
    <source>
        <dbReference type="ARBA" id="ARBA00012216"/>
    </source>
</evidence>
<dbReference type="SUPFAM" id="SSF56059">
    <property type="entry name" value="Glutathione synthetase ATP-binding domain-like"/>
    <property type="match status" value="1"/>
</dbReference>
<keyword evidence="18" id="KW-1185">Reference proteome</keyword>
<organism evidence="17 18">
    <name type="scientific">Anaeromyxobacter oryzae</name>
    <dbReference type="NCBI Taxonomy" id="2918170"/>
    <lineage>
        <taxon>Bacteria</taxon>
        <taxon>Pseudomonadati</taxon>
        <taxon>Myxococcota</taxon>
        <taxon>Myxococcia</taxon>
        <taxon>Myxococcales</taxon>
        <taxon>Cystobacterineae</taxon>
        <taxon>Anaeromyxobacteraceae</taxon>
        <taxon>Anaeromyxobacter</taxon>
    </lineage>
</organism>
<dbReference type="PROSITE" id="PS50975">
    <property type="entry name" value="ATP_GRASP"/>
    <property type="match status" value="1"/>
</dbReference>
<comment type="catalytic activity">
    <reaction evidence="13 14">
        <text>2 D-alanine + ATP = D-alanyl-D-alanine + ADP + phosphate + H(+)</text>
        <dbReference type="Rhea" id="RHEA:11224"/>
        <dbReference type="ChEBI" id="CHEBI:15378"/>
        <dbReference type="ChEBI" id="CHEBI:30616"/>
        <dbReference type="ChEBI" id="CHEBI:43474"/>
        <dbReference type="ChEBI" id="CHEBI:57416"/>
        <dbReference type="ChEBI" id="CHEBI:57822"/>
        <dbReference type="ChEBI" id="CHEBI:456216"/>
        <dbReference type="EC" id="6.3.2.4"/>
    </reaction>
</comment>
<keyword evidence="11 14" id="KW-0573">Peptidoglycan synthesis</keyword>
<dbReference type="NCBIfam" id="NF002378">
    <property type="entry name" value="PRK01372.1"/>
    <property type="match status" value="1"/>
</dbReference>
<keyword evidence="6 14" id="KW-0963">Cytoplasm</keyword>
<dbReference type="InterPro" id="IPR016185">
    <property type="entry name" value="PreATP-grasp_dom_sf"/>
</dbReference>
<evidence type="ECO:0000256" key="2">
    <source>
        <dbReference type="ARBA" id="ARBA00001946"/>
    </source>
</evidence>
<dbReference type="InterPro" id="IPR011095">
    <property type="entry name" value="Dala_Dala_lig_C"/>
</dbReference>
<evidence type="ECO:0000259" key="16">
    <source>
        <dbReference type="PROSITE" id="PS50975"/>
    </source>
</evidence>
<dbReference type="PANTHER" id="PTHR23132">
    <property type="entry name" value="D-ALANINE--D-ALANINE LIGASE"/>
    <property type="match status" value="1"/>
</dbReference>
<dbReference type="Proteomes" id="UP001162891">
    <property type="component" value="Chromosome"/>
</dbReference>
<comment type="pathway">
    <text evidence="14">Cell wall biogenesis; peptidoglycan biosynthesis.</text>
</comment>